<dbReference type="PANTHER" id="PTHR15131:SF3">
    <property type="entry name" value="SNRNA-ACTIVATING PROTEIN COMPLEX SUBUNIT 1"/>
    <property type="match status" value="1"/>
</dbReference>
<dbReference type="GO" id="GO:0043565">
    <property type="term" value="F:sequence-specific DNA binding"/>
    <property type="evidence" value="ECO:0007669"/>
    <property type="project" value="TreeGrafter"/>
</dbReference>
<dbReference type="PANTHER" id="PTHR15131">
    <property type="entry name" value="SMALL NUCLEAR RNA ACTIVATING COMPLEX, POLYPEPTIDE 1"/>
    <property type="match status" value="1"/>
</dbReference>
<name>A0A8H6SZK8_9AGAR</name>
<keyword evidence="2" id="KW-1185">Reference proteome</keyword>
<proteinExistence type="predicted"/>
<dbReference type="GO" id="GO:0019185">
    <property type="term" value="C:snRNA-activating protein complex"/>
    <property type="evidence" value="ECO:0007669"/>
    <property type="project" value="TreeGrafter"/>
</dbReference>
<dbReference type="Proteomes" id="UP000636479">
    <property type="component" value="Unassembled WGS sequence"/>
</dbReference>
<protein>
    <submittedName>
        <fullName evidence="1">GH16 domain-containing protein</fullName>
    </submittedName>
</protein>
<evidence type="ECO:0000313" key="2">
    <source>
        <dbReference type="Proteomes" id="UP000636479"/>
    </source>
</evidence>
<gene>
    <name evidence="1" type="ORF">MIND_00469200</name>
</gene>
<organism evidence="1 2">
    <name type="scientific">Mycena indigotica</name>
    <dbReference type="NCBI Taxonomy" id="2126181"/>
    <lineage>
        <taxon>Eukaryota</taxon>
        <taxon>Fungi</taxon>
        <taxon>Dikarya</taxon>
        <taxon>Basidiomycota</taxon>
        <taxon>Agaricomycotina</taxon>
        <taxon>Agaricomycetes</taxon>
        <taxon>Agaricomycetidae</taxon>
        <taxon>Agaricales</taxon>
        <taxon>Marasmiineae</taxon>
        <taxon>Mycenaceae</taxon>
        <taxon>Mycena</taxon>
    </lineage>
</organism>
<sequence>MSGTRGQVNLQPSYFTSSIYVKALRADISTLVFNFHESYARDNANPFGTFKSLWEAQGWKWLHFRVFDNRARETFLNVTMRLFLERMVKTEAPFTRVVALFALYTFFNTQPTGSAPPLHVVSHIPIAIDHYNTLLQFPQTLANPFLAPLQPFASYVLSNLVQGNAFYLLPGSELGAMNPRELPREIFVEEGLIDGNQPQRKGQYSKRDKVVKARSALETMARLLQQSKPLLGTTGFQYDRQKQILLDQLGIDNPMLQETSESVVARLREAHEQEADVEQWNGLERLNTALSVPGGLLKLVER</sequence>
<reference evidence="1" key="1">
    <citation type="submission" date="2020-05" db="EMBL/GenBank/DDBJ databases">
        <title>Mycena genomes resolve the evolution of fungal bioluminescence.</title>
        <authorList>
            <person name="Tsai I.J."/>
        </authorList>
    </citation>
    <scope>NUCLEOTIDE SEQUENCE</scope>
    <source>
        <strain evidence="1">171206Taipei</strain>
    </source>
</reference>
<dbReference type="GeneID" id="59344018"/>
<dbReference type="RefSeq" id="XP_037221794.1">
    <property type="nucleotide sequence ID" value="XM_037361502.1"/>
</dbReference>
<dbReference type="OrthoDB" id="3253083at2759"/>
<dbReference type="GO" id="GO:0042795">
    <property type="term" value="P:snRNA transcription by RNA polymerase II"/>
    <property type="evidence" value="ECO:0007669"/>
    <property type="project" value="TreeGrafter"/>
</dbReference>
<comment type="caution">
    <text evidence="1">The sequence shown here is derived from an EMBL/GenBank/DDBJ whole genome shotgun (WGS) entry which is preliminary data.</text>
</comment>
<dbReference type="AlphaFoldDB" id="A0A8H6SZK8"/>
<dbReference type="EMBL" id="JACAZF010000004">
    <property type="protein sequence ID" value="KAF7306775.1"/>
    <property type="molecule type" value="Genomic_DNA"/>
</dbReference>
<dbReference type="InterPro" id="IPR019188">
    <property type="entry name" value="SNAPC1"/>
</dbReference>
<evidence type="ECO:0000313" key="1">
    <source>
        <dbReference type="EMBL" id="KAF7306775.1"/>
    </source>
</evidence>
<accession>A0A8H6SZK8</accession>
<dbReference type="GO" id="GO:0042796">
    <property type="term" value="P:snRNA transcription by RNA polymerase III"/>
    <property type="evidence" value="ECO:0007669"/>
    <property type="project" value="TreeGrafter"/>
</dbReference>
<dbReference type="Pfam" id="PF09808">
    <property type="entry name" value="SNAPC1"/>
    <property type="match status" value="1"/>
</dbReference>